<keyword evidence="5" id="KW-0347">Helicase</keyword>
<dbReference type="CDD" id="cd18795">
    <property type="entry name" value="SF2_C_Ski2"/>
    <property type="match status" value="1"/>
</dbReference>
<dbReference type="Pfam" id="PF21099">
    <property type="entry name" value="POLQ_helical"/>
    <property type="match status" value="1"/>
</dbReference>
<dbReference type="InterPro" id="IPR050474">
    <property type="entry name" value="Hel308_SKI2-like"/>
</dbReference>
<dbReference type="Proteomes" id="UP000594262">
    <property type="component" value="Unplaced"/>
</dbReference>
<dbReference type="FunFam" id="3.40.50.300:FF:000813">
    <property type="entry name" value="helicase POLQ-like isoform X1"/>
    <property type="match status" value="1"/>
</dbReference>
<evidence type="ECO:0000313" key="14">
    <source>
        <dbReference type="Proteomes" id="UP000594262"/>
    </source>
</evidence>
<dbReference type="GO" id="GO:0005634">
    <property type="term" value="C:nucleus"/>
    <property type="evidence" value="ECO:0007669"/>
    <property type="project" value="UniProtKB-SubCell"/>
</dbReference>
<dbReference type="PANTHER" id="PTHR47961">
    <property type="entry name" value="DNA POLYMERASE THETA, PUTATIVE (AFU_ORTHOLOGUE AFUA_1G05260)-RELATED"/>
    <property type="match status" value="1"/>
</dbReference>
<dbReference type="Gene3D" id="3.40.50.300">
    <property type="entry name" value="P-loop containing nucleotide triphosphate hydrolases"/>
    <property type="match status" value="2"/>
</dbReference>
<dbReference type="InterPro" id="IPR046931">
    <property type="entry name" value="HTH_61"/>
</dbReference>
<dbReference type="InterPro" id="IPR011545">
    <property type="entry name" value="DEAD/DEAH_box_helicase_dom"/>
</dbReference>
<feature type="domain" description="Helicase ATP-binding" evidence="11">
    <location>
        <begin position="296"/>
        <end position="469"/>
    </location>
</feature>
<evidence type="ECO:0000256" key="9">
    <source>
        <dbReference type="ARBA" id="ARBA00048988"/>
    </source>
</evidence>
<keyword evidence="3" id="KW-0227">DNA damage</keyword>
<evidence type="ECO:0008006" key="15">
    <source>
        <dbReference type="Google" id="ProtNLM"/>
    </source>
</evidence>
<dbReference type="InterPro" id="IPR014001">
    <property type="entry name" value="Helicase_ATP-bd"/>
</dbReference>
<keyword evidence="4" id="KW-0378">Hydrolase</keyword>
<sequence length="1104" mass="123953">MNMLKRKSQGKPLFKVIKKDASRSAVVNNFESPNKDLVNFNNDEDDFKMPSTKSSSNKQCQSTPVRRSVRKSGSCSGSKKRKQNNRRLRSESKRQCLSEKGSNTSTMEPYTNEDETRILDTPDRELAKTIDFEQSVGETPGNSTSILNTCLSIDPIDEKDESNNSVEISFQDPNKTLSAPEDDFLCDRTIGENNETNVLDHCLPLESSGVDLFQPDKSKIDKTVIKESNETKLFDDFNFTKNESALVNMNLTDIESSANSYPENTFYGLPMTVKDMLLQIRGIPSLYEWQNDCLNLSSVINRKNIVYSLPTSGGKTLVAEILMMQEILVKQRNVILVLPYVSIVQEKVRDLSPFAVQLGFHIEEYASRKGCLPPKKRRRKNSIFIATIEKANAIINSLVENERTEELGKVVVDELHMIGEGGGRAALLEILLTKIMFKFTHVQIIGMSATLGNMDDLKKFLNAQIFTNEFRPVELTEYVKLEDTLYKVDSMAKTDEELCVVNRQITHPVGFKEENKRSDPDHLCSLALEVIPQHSCMVFCATKKNCENVALLIAQGLPRDLRNHREEEKYALLQNIHNVANGVCKTLARTIPFGIAYHHSGLTMDERKLVEEAYSSGVLCLLCCTSTLAAGVNLPAKRVILRSPYVGNQCMSRAQYKQMIGRAGRAGIDSSGESILVIAKKDKNKLHKLIRGAMGSCSSSLMYEKGKGLRQLILSLLGLKICDSVSELENLLRTTLYHVQETSTNAATYDKENQKPKREDSESLFQMINKQIEALMSMSMISRKSSPCPSRENSQESITIEGESQTKDEQNKADVSNDTNDKKRTTDDPVDGVNVGLTPSKLVITDIGRATVKGCIDIDFVPTLYKDLKKSLQGIVLATELHLLYLATPIDQTAILTVKWMTYYRQFSKLNENETKAAEMIGIQEGMLMKKATGSSSKKFEETTYKRFYLTLMLYLLVKKKTIWYVAELFETTRGFLQNLLSSATSFTSLLVYFTAEIPEFWTLKLLFQDLVSHLTNTGDVDLLPLMEIPGVKQARARQLFKKGYHSLKDLASAEVGKLCQEIEFLPRKQANLIISSAKMLLQEKVEALREEADEIAGVSGDAT</sequence>
<comment type="catalytic activity">
    <reaction evidence="9">
        <text>ATP + H2O = ADP + phosphate + H(+)</text>
        <dbReference type="Rhea" id="RHEA:13065"/>
        <dbReference type="ChEBI" id="CHEBI:15377"/>
        <dbReference type="ChEBI" id="CHEBI:15378"/>
        <dbReference type="ChEBI" id="CHEBI:30616"/>
        <dbReference type="ChEBI" id="CHEBI:43474"/>
        <dbReference type="ChEBI" id="CHEBI:456216"/>
        <dbReference type="EC" id="5.6.2.4"/>
    </reaction>
</comment>
<evidence type="ECO:0000256" key="2">
    <source>
        <dbReference type="ARBA" id="ARBA00022741"/>
    </source>
</evidence>
<dbReference type="EnsemblMetazoa" id="CLYHEMT005982.1">
    <property type="protein sequence ID" value="CLYHEMP005982.1"/>
    <property type="gene ID" value="CLYHEMG005982"/>
</dbReference>
<dbReference type="GO" id="GO:0016787">
    <property type="term" value="F:hydrolase activity"/>
    <property type="evidence" value="ECO:0007669"/>
    <property type="project" value="UniProtKB-KW"/>
</dbReference>
<evidence type="ECO:0000256" key="7">
    <source>
        <dbReference type="ARBA" id="ARBA00023204"/>
    </source>
</evidence>
<evidence type="ECO:0000256" key="5">
    <source>
        <dbReference type="ARBA" id="ARBA00022806"/>
    </source>
</evidence>
<dbReference type="CDD" id="cd18026">
    <property type="entry name" value="DEXHc_POLQ-like"/>
    <property type="match status" value="1"/>
</dbReference>
<feature type="compositionally biased region" description="Polar residues" evidence="10">
    <location>
        <begin position="51"/>
        <end position="64"/>
    </location>
</feature>
<protein>
    <recommendedName>
        <fullName evidence="15">Helicase POLQ-like</fullName>
    </recommendedName>
</protein>
<dbReference type="Pfam" id="PF20470">
    <property type="entry name" value="HTH_61"/>
    <property type="match status" value="1"/>
</dbReference>
<dbReference type="GO" id="GO:0006281">
    <property type="term" value="P:DNA repair"/>
    <property type="evidence" value="ECO:0007669"/>
    <property type="project" value="UniProtKB-KW"/>
</dbReference>
<evidence type="ECO:0000259" key="11">
    <source>
        <dbReference type="PROSITE" id="PS51192"/>
    </source>
</evidence>
<evidence type="ECO:0000256" key="8">
    <source>
        <dbReference type="ARBA" id="ARBA00023242"/>
    </source>
</evidence>
<dbReference type="Gene3D" id="1.10.3380.20">
    <property type="match status" value="1"/>
</dbReference>
<dbReference type="PROSITE" id="PS51194">
    <property type="entry name" value="HELICASE_CTER"/>
    <property type="match status" value="1"/>
</dbReference>
<dbReference type="GO" id="GO:0003676">
    <property type="term" value="F:nucleic acid binding"/>
    <property type="evidence" value="ECO:0007669"/>
    <property type="project" value="InterPro"/>
</dbReference>
<evidence type="ECO:0000313" key="13">
    <source>
        <dbReference type="EnsemblMetazoa" id="CLYHEMP005982.1"/>
    </source>
</evidence>
<dbReference type="SMART" id="SM00490">
    <property type="entry name" value="HELICc"/>
    <property type="match status" value="1"/>
</dbReference>
<feature type="compositionally biased region" description="Basic and acidic residues" evidence="10">
    <location>
        <begin position="88"/>
        <end position="97"/>
    </location>
</feature>
<dbReference type="SUPFAM" id="SSF158702">
    <property type="entry name" value="Sec63 N-terminal domain-like"/>
    <property type="match status" value="1"/>
</dbReference>
<accession>A0A7M5UUD2</accession>
<dbReference type="SUPFAM" id="SSF52540">
    <property type="entry name" value="P-loop containing nucleoside triphosphate hydrolases"/>
    <property type="match status" value="1"/>
</dbReference>
<dbReference type="Pfam" id="PF14520">
    <property type="entry name" value="HHH_5"/>
    <property type="match status" value="1"/>
</dbReference>
<reference evidence="13" key="1">
    <citation type="submission" date="2021-01" db="UniProtKB">
        <authorList>
            <consortium name="EnsemblMetazoa"/>
        </authorList>
    </citation>
    <scope>IDENTIFICATION</scope>
</reference>
<feature type="compositionally biased region" description="Polar residues" evidence="10">
    <location>
        <begin position="100"/>
        <end position="109"/>
    </location>
</feature>
<proteinExistence type="predicted"/>
<keyword evidence="7" id="KW-0234">DNA repair</keyword>
<evidence type="ECO:0000256" key="6">
    <source>
        <dbReference type="ARBA" id="ARBA00022840"/>
    </source>
</evidence>
<feature type="region of interest" description="Disordered" evidence="10">
    <location>
        <begin position="28"/>
        <end position="122"/>
    </location>
</feature>
<feature type="region of interest" description="Disordered" evidence="10">
    <location>
        <begin position="781"/>
        <end position="832"/>
    </location>
</feature>
<evidence type="ECO:0000256" key="3">
    <source>
        <dbReference type="ARBA" id="ARBA00022763"/>
    </source>
</evidence>
<feature type="compositionally biased region" description="Polar residues" evidence="10">
    <location>
        <begin position="781"/>
        <end position="798"/>
    </location>
</feature>
<evidence type="ECO:0000256" key="4">
    <source>
        <dbReference type="ARBA" id="ARBA00022801"/>
    </source>
</evidence>
<dbReference type="PANTHER" id="PTHR47961:SF12">
    <property type="entry name" value="HELICASE POLQ-LIKE"/>
    <property type="match status" value="1"/>
</dbReference>
<feature type="compositionally biased region" description="Basic residues" evidence="10">
    <location>
        <begin position="78"/>
        <end position="87"/>
    </location>
</feature>
<comment type="subcellular location">
    <subcellularLocation>
        <location evidence="1">Nucleus</location>
    </subcellularLocation>
</comment>
<keyword evidence="6" id="KW-0067">ATP-binding</keyword>
<dbReference type="SMART" id="SM00487">
    <property type="entry name" value="DEXDc"/>
    <property type="match status" value="1"/>
</dbReference>
<dbReference type="GO" id="GO:0043138">
    <property type="term" value="F:3'-5' DNA helicase activity"/>
    <property type="evidence" value="ECO:0007669"/>
    <property type="project" value="UniProtKB-EC"/>
</dbReference>
<name>A0A7M5UUD2_9CNID</name>
<keyword evidence="8" id="KW-0539">Nucleus</keyword>
<evidence type="ECO:0000259" key="12">
    <source>
        <dbReference type="PROSITE" id="PS51194"/>
    </source>
</evidence>
<organism evidence="13 14">
    <name type="scientific">Clytia hemisphaerica</name>
    <dbReference type="NCBI Taxonomy" id="252671"/>
    <lineage>
        <taxon>Eukaryota</taxon>
        <taxon>Metazoa</taxon>
        <taxon>Cnidaria</taxon>
        <taxon>Hydrozoa</taxon>
        <taxon>Hydroidolina</taxon>
        <taxon>Leptothecata</taxon>
        <taxon>Obeliida</taxon>
        <taxon>Clytiidae</taxon>
        <taxon>Clytia</taxon>
    </lineage>
</organism>
<feature type="domain" description="Helicase C-terminal" evidence="12">
    <location>
        <begin position="522"/>
        <end position="717"/>
    </location>
</feature>
<keyword evidence="14" id="KW-1185">Reference proteome</keyword>
<dbReference type="PROSITE" id="PS51192">
    <property type="entry name" value="HELICASE_ATP_BIND_1"/>
    <property type="match status" value="1"/>
</dbReference>
<dbReference type="Pfam" id="PF00271">
    <property type="entry name" value="Helicase_C"/>
    <property type="match status" value="1"/>
</dbReference>
<dbReference type="InterPro" id="IPR048960">
    <property type="entry name" value="POLQ-like_helical"/>
</dbReference>
<dbReference type="AlphaFoldDB" id="A0A7M5UUD2"/>
<evidence type="ECO:0000256" key="10">
    <source>
        <dbReference type="SAM" id="MobiDB-lite"/>
    </source>
</evidence>
<dbReference type="InterPro" id="IPR001650">
    <property type="entry name" value="Helicase_C-like"/>
</dbReference>
<evidence type="ECO:0000256" key="1">
    <source>
        <dbReference type="ARBA" id="ARBA00004123"/>
    </source>
</evidence>
<dbReference type="InterPro" id="IPR027417">
    <property type="entry name" value="P-loop_NTPase"/>
</dbReference>
<dbReference type="Pfam" id="PF00270">
    <property type="entry name" value="DEAD"/>
    <property type="match status" value="1"/>
</dbReference>
<keyword evidence="2" id="KW-0547">Nucleotide-binding</keyword>
<dbReference type="OrthoDB" id="2320933at2759"/>
<dbReference type="GO" id="GO:0005524">
    <property type="term" value="F:ATP binding"/>
    <property type="evidence" value="ECO:0007669"/>
    <property type="project" value="UniProtKB-KW"/>
</dbReference>